<dbReference type="Gene3D" id="2.60.40.420">
    <property type="entry name" value="Cupredoxins - blue copper proteins"/>
    <property type="match status" value="1"/>
</dbReference>
<reference evidence="5 6" key="1">
    <citation type="submission" date="2020-04" db="EMBL/GenBank/DDBJ databases">
        <title>MicrobeNet Type strains.</title>
        <authorList>
            <person name="Nicholson A.C."/>
        </authorList>
    </citation>
    <scope>NUCLEOTIDE SEQUENCE [LARGE SCALE GENOMIC DNA]</scope>
    <source>
        <strain evidence="5 6">ATCC BAA-14</strain>
    </source>
</reference>
<evidence type="ECO:0000256" key="2">
    <source>
        <dbReference type="SAM" id="MobiDB-lite"/>
    </source>
</evidence>
<feature type="transmembrane region" description="Helical" evidence="3">
    <location>
        <begin position="7"/>
        <end position="31"/>
    </location>
</feature>
<feature type="domain" description="Sulfocyanin-like C-terminal" evidence="4">
    <location>
        <begin position="130"/>
        <end position="232"/>
    </location>
</feature>
<evidence type="ECO:0000313" key="5">
    <source>
        <dbReference type="EMBL" id="NKY05130.1"/>
    </source>
</evidence>
<organism evidence="5 6">
    <name type="scientific">Gordonia polyisoprenivorans</name>
    <dbReference type="NCBI Taxonomy" id="84595"/>
    <lineage>
        <taxon>Bacteria</taxon>
        <taxon>Bacillati</taxon>
        <taxon>Actinomycetota</taxon>
        <taxon>Actinomycetes</taxon>
        <taxon>Mycobacteriales</taxon>
        <taxon>Gordoniaceae</taxon>
        <taxon>Gordonia</taxon>
    </lineage>
</organism>
<dbReference type="Proteomes" id="UP000563898">
    <property type="component" value="Unassembled WGS sequence"/>
</dbReference>
<feature type="region of interest" description="Disordered" evidence="2">
    <location>
        <begin position="172"/>
        <end position="196"/>
    </location>
</feature>
<gene>
    <name evidence="5" type="ORF">HGA05_26590</name>
</gene>
<keyword evidence="3" id="KW-0472">Membrane</keyword>
<dbReference type="Pfam" id="PF06525">
    <property type="entry name" value="SoxE"/>
    <property type="match status" value="1"/>
</dbReference>
<dbReference type="SUPFAM" id="SSF49503">
    <property type="entry name" value="Cupredoxins"/>
    <property type="match status" value="1"/>
</dbReference>
<dbReference type="InterPro" id="IPR008972">
    <property type="entry name" value="Cupredoxin"/>
</dbReference>
<dbReference type="GO" id="GO:0046872">
    <property type="term" value="F:metal ion binding"/>
    <property type="evidence" value="ECO:0007669"/>
    <property type="project" value="UniProtKB-KW"/>
</dbReference>
<dbReference type="InterPro" id="IPR033138">
    <property type="entry name" value="Cu_oxidase_CS"/>
</dbReference>
<keyword evidence="3" id="KW-0812">Transmembrane</keyword>
<dbReference type="EMBL" id="JAAXPC010000029">
    <property type="protein sequence ID" value="NKY05130.1"/>
    <property type="molecule type" value="Genomic_DNA"/>
</dbReference>
<proteinExistence type="predicted"/>
<dbReference type="RefSeq" id="WP_006372949.1">
    <property type="nucleotide sequence ID" value="NZ_CP073075.1"/>
</dbReference>
<name>A0A846WWM6_9ACTN</name>
<dbReference type="InterPro" id="IPR049544">
    <property type="entry name" value="SoxE-like_C"/>
</dbReference>
<evidence type="ECO:0000256" key="1">
    <source>
        <dbReference type="ARBA" id="ARBA00022723"/>
    </source>
</evidence>
<keyword evidence="1" id="KW-0479">Metal-binding</keyword>
<evidence type="ECO:0000259" key="4">
    <source>
        <dbReference type="Pfam" id="PF06525"/>
    </source>
</evidence>
<evidence type="ECO:0000313" key="6">
    <source>
        <dbReference type="Proteomes" id="UP000563898"/>
    </source>
</evidence>
<dbReference type="PROSITE" id="PS00079">
    <property type="entry name" value="MULTICOPPER_OXIDASE1"/>
    <property type="match status" value="1"/>
</dbReference>
<keyword evidence="3" id="KW-1133">Transmembrane helix</keyword>
<protein>
    <recommendedName>
        <fullName evidence="4">Sulfocyanin-like C-terminal domain-containing protein</fullName>
    </recommendedName>
</protein>
<dbReference type="AlphaFoldDB" id="A0A846WWM6"/>
<sequence length="241" mass="24396">MGSRRRLWTIFGIVIASLVLGIGTTAVIYAVRPDNTTTSPAFTGPYPSGAYGAGLGQGMMGGYPGTSSSSCSVPGLPGTVVDVTLADMGGMMGRGGNGGYGPVQGQFQWPNMGIMGRPGMMHVAVNPTSVPAGEVLFRVLNSGWLTHELVVLPLADGQQPGQRTIGSDGKVDEAGSLGEASRSCGAGQGDGITAGETGWTTINLPAGRYELVCNIAGHYGAGMYAELDVTNASPSTTPPAG</sequence>
<evidence type="ECO:0000256" key="3">
    <source>
        <dbReference type="SAM" id="Phobius"/>
    </source>
</evidence>
<accession>A0A846WWM6</accession>
<comment type="caution">
    <text evidence="5">The sequence shown here is derived from an EMBL/GenBank/DDBJ whole genome shotgun (WGS) entry which is preliminary data.</text>
</comment>